<dbReference type="GO" id="GO:0005886">
    <property type="term" value="C:plasma membrane"/>
    <property type="evidence" value="ECO:0007669"/>
    <property type="project" value="UniProtKB-SubCell"/>
</dbReference>
<dbReference type="PANTHER" id="PTHR30472">
    <property type="entry name" value="FERRIC ENTEROBACTIN TRANSPORT SYSTEM PERMEASE PROTEIN"/>
    <property type="match status" value="1"/>
</dbReference>
<dbReference type="Pfam" id="PF01032">
    <property type="entry name" value="FecCD"/>
    <property type="match status" value="1"/>
</dbReference>
<sequence length="343" mass="34651">MSLQVRSVRLGPVSFRARPRTWLVAALAWGIALAGAIAVLFSGSVNMTPEQFWAALAGVGERADMLLLWEFRMPRAVTGLVVGACLGTAGCLFQALSRNALGSPEIIGLTGGAALGAVASVIVFRSFGWGTAVGAIIGCLGAALLTWVLSPRGFGGGNRLILIGLGVASLIQPVTVLLLTRADSDSATSARLWLTGTLNARNWSHAAVGAVLFAVILPFALLISRHLDAAAPGEDLAAGLGVSRRFTQWTATGVGVALTAAAVAVAGPISFIALAGPHVARRLLKGPTAPAGIAAGTGAALLVAADLVGANLPGGLQLPVGVTAGLLGGAYLLLLLNGQERKK</sequence>
<evidence type="ECO:0000313" key="9">
    <source>
        <dbReference type="EMBL" id="VEH70703.1"/>
    </source>
</evidence>
<evidence type="ECO:0000256" key="2">
    <source>
        <dbReference type="ARBA" id="ARBA00007935"/>
    </source>
</evidence>
<dbReference type="GeneID" id="64407461"/>
<keyword evidence="6 8" id="KW-1133">Transmembrane helix</keyword>
<evidence type="ECO:0000256" key="6">
    <source>
        <dbReference type="ARBA" id="ARBA00022989"/>
    </source>
</evidence>
<accession>A0A3S4UD88</accession>
<keyword evidence="3" id="KW-0813">Transport</keyword>
<keyword evidence="5 8" id="KW-0812">Transmembrane</keyword>
<evidence type="ECO:0000256" key="5">
    <source>
        <dbReference type="ARBA" id="ARBA00022692"/>
    </source>
</evidence>
<comment type="subcellular location">
    <subcellularLocation>
        <location evidence="1">Cell membrane</location>
        <topology evidence="1">Multi-pass membrane protein</topology>
    </subcellularLocation>
</comment>
<feature type="transmembrane region" description="Helical" evidence="8">
    <location>
        <begin position="254"/>
        <end position="276"/>
    </location>
</feature>
<comment type="similarity">
    <text evidence="2">Belongs to the binding-protein-dependent transport system permease family. FecCD subfamily.</text>
</comment>
<feature type="transmembrane region" description="Helical" evidence="8">
    <location>
        <begin position="161"/>
        <end position="182"/>
    </location>
</feature>
<dbReference type="InterPro" id="IPR000522">
    <property type="entry name" value="ABC_transptr_permease_BtuC"/>
</dbReference>
<dbReference type="RefSeq" id="WP_061788311.1">
    <property type="nucleotide sequence ID" value="NZ_CP072386.1"/>
</dbReference>
<feature type="transmembrane region" description="Helical" evidence="8">
    <location>
        <begin position="76"/>
        <end position="95"/>
    </location>
</feature>
<evidence type="ECO:0000256" key="1">
    <source>
        <dbReference type="ARBA" id="ARBA00004651"/>
    </source>
</evidence>
<dbReference type="AlphaFoldDB" id="A0A3S4UD88"/>
<evidence type="ECO:0000313" key="10">
    <source>
        <dbReference type="Proteomes" id="UP000273044"/>
    </source>
</evidence>
<dbReference type="Proteomes" id="UP000273044">
    <property type="component" value="Chromosome"/>
</dbReference>
<name>A0A3S4UD88_9ACTN</name>
<evidence type="ECO:0000256" key="4">
    <source>
        <dbReference type="ARBA" id="ARBA00022475"/>
    </source>
</evidence>
<feature type="transmembrane region" description="Helical" evidence="8">
    <location>
        <begin position="131"/>
        <end position="149"/>
    </location>
</feature>
<organism evidence="9 10">
    <name type="scientific">Arachnia propionica</name>
    <dbReference type="NCBI Taxonomy" id="1750"/>
    <lineage>
        <taxon>Bacteria</taxon>
        <taxon>Bacillati</taxon>
        <taxon>Actinomycetota</taxon>
        <taxon>Actinomycetes</taxon>
        <taxon>Propionibacteriales</taxon>
        <taxon>Propionibacteriaceae</taxon>
        <taxon>Arachnia</taxon>
    </lineage>
</organism>
<dbReference type="CDD" id="cd06550">
    <property type="entry name" value="TM_ABC_iron-siderophores_like"/>
    <property type="match status" value="1"/>
</dbReference>
<gene>
    <name evidence="9" type="primary">yfhA_1</name>
    <name evidence="9" type="ORF">NCTC12967_02009</name>
</gene>
<feature type="transmembrane region" description="Helical" evidence="8">
    <location>
        <begin position="21"/>
        <end position="45"/>
    </location>
</feature>
<evidence type="ECO:0000256" key="3">
    <source>
        <dbReference type="ARBA" id="ARBA00022448"/>
    </source>
</evidence>
<proteinExistence type="inferred from homology"/>
<dbReference type="PANTHER" id="PTHR30472:SF24">
    <property type="entry name" value="FERRIC ENTEROBACTIN TRANSPORT SYSTEM PERMEASE PROTEIN FEPG"/>
    <property type="match status" value="1"/>
</dbReference>
<reference evidence="9 10" key="1">
    <citation type="submission" date="2018-12" db="EMBL/GenBank/DDBJ databases">
        <authorList>
            <consortium name="Pathogen Informatics"/>
        </authorList>
    </citation>
    <scope>NUCLEOTIDE SEQUENCE [LARGE SCALE GENOMIC DNA]</scope>
    <source>
        <strain evidence="9 10">NCTC12967</strain>
    </source>
</reference>
<keyword evidence="10" id="KW-1185">Reference proteome</keyword>
<dbReference type="GO" id="GO:0022857">
    <property type="term" value="F:transmembrane transporter activity"/>
    <property type="evidence" value="ECO:0007669"/>
    <property type="project" value="InterPro"/>
</dbReference>
<keyword evidence="4" id="KW-1003">Cell membrane</keyword>
<dbReference type="Gene3D" id="1.10.3470.10">
    <property type="entry name" value="ABC transporter involved in vitamin B12 uptake, BtuC"/>
    <property type="match status" value="1"/>
</dbReference>
<keyword evidence="7 8" id="KW-0472">Membrane</keyword>
<feature type="transmembrane region" description="Helical" evidence="8">
    <location>
        <begin position="316"/>
        <end position="336"/>
    </location>
</feature>
<protein>
    <submittedName>
        <fullName evidence="9">Probable siderophore transport system permease protein yfhA</fullName>
    </submittedName>
</protein>
<feature type="transmembrane region" description="Helical" evidence="8">
    <location>
        <begin position="107"/>
        <end position="124"/>
    </location>
</feature>
<dbReference type="InterPro" id="IPR037294">
    <property type="entry name" value="ABC_BtuC-like"/>
</dbReference>
<evidence type="ECO:0000256" key="8">
    <source>
        <dbReference type="SAM" id="Phobius"/>
    </source>
</evidence>
<evidence type="ECO:0000256" key="7">
    <source>
        <dbReference type="ARBA" id="ARBA00023136"/>
    </source>
</evidence>
<dbReference type="SUPFAM" id="SSF81345">
    <property type="entry name" value="ABC transporter involved in vitamin B12 uptake, BtuC"/>
    <property type="match status" value="1"/>
</dbReference>
<dbReference type="GO" id="GO:0033214">
    <property type="term" value="P:siderophore-iron import into cell"/>
    <property type="evidence" value="ECO:0007669"/>
    <property type="project" value="TreeGrafter"/>
</dbReference>
<feature type="transmembrane region" description="Helical" evidence="8">
    <location>
        <begin position="203"/>
        <end position="223"/>
    </location>
</feature>
<dbReference type="EMBL" id="LR134406">
    <property type="protein sequence ID" value="VEH70703.1"/>
    <property type="molecule type" value="Genomic_DNA"/>
</dbReference>